<feature type="region of interest" description="Disordered" evidence="1">
    <location>
        <begin position="222"/>
        <end position="268"/>
    </location>
</feature>
<feature type="region of interest" description="Disordered" evidence="1">
    <location>
        <begin position="86"/>
        <end position="115"/>
    </location>
</feature>
<feature type="compositionally biased region" description="Polar residues" evidence="1">
    <location>
        <begin position="251"/>
        <end position="268"/>
    </location>
</feature>
<dbReference type="EMBL" id="MT141414">
    <property type="protein sequence ID" value="QJA60596.1"/>
    <property type="molecule type" value="Genomic_DNA"/>
</dbReference>
<protein>
    <submittedName>
        <fullName evidence="2">Uncharacterized protein</fullName>
    </submittedName>
</protein>
<reference evidence="2" key="1">
    <citation type="submission" date="2020-03" db="EMBL/GenBank/DDBJ databases">
        <title>The deep terrestrial virosphere.</title>
        <authorList>
            <person name="Holmfeldt K."/>
            <person name="Nilsson E."/>
            <person name="Simone D."/>
            <person name="Lopez-Fernandez M."/>
            <person name="Wu X."/>
            <person name="de Brujin I."/>
            <person name="Lundin D."/>
            <person name="Andersson A."/>
            <person name="Bertilsson S."/>
            <person name="Dopson M."/>
        </authorList>
    </citation>
    <scope>NUCLEOTIDE SEQUENCE</scope>
    <source>
        <strain evidence="2">MM415B01090</strain>
    </source>
</reference>
<feature type="region of interest" description="Disordered" evidence="1">
    <location>
        <begin position="1"/>
        <end position="53"/>
    </location>
</feature>
<evidence type="ECO:0000256" key="1">
    <source>
        <dbReference type="SAM" id="MobiDB-lite"/>
    </source>
</evidence>
<dbReference type="AlphaFoldDB" id="A0A6M3ISU5"/>
<sequence length="268" mass="28621">MFEELTSPYRDGIDDGAGGPGGAPSGAGSTEPGGGQITDPGGKTTEPTSYTPDQFKAIQARATRAEQAASGIRQLTQTVNKLAQLMSQQTSTRTAPPSPGAGGGKPSLDLPEGVKSLLGNDSPAFVKFFEQMLESKLGNFIPKDKLATMENQQDTLQFYQNYPGFSPFRPMIDQLNTAFDSGELSRMPLMALAARGMMTEKIVEERVKAELAKAEGEWKKKHLAGVGPGGGSINPALDKTQQEAKEKESRQTFSLSKKPTYTNVASDD</sequence>
<name>A0A6M3ISU5_9ZZZZ</name>
<evidence type="ECO:0000313" key="2">
    <source>
        <dbReference type="EMBL" id="QJA60596.1"/>
    </source>
</evidence>
<gene>
    <name evidence="2" type="ORF">MM415B01090_0012</name>
</gene>
<accession>A0A6M3ISU5</accession>
<proteinExistence type="predicted"/>
<organism evidence="2">
    <name type="scientific">viral metagenome</name>
    <dbReference type="NCBI Taxonomy" id="1070528"/>
    <lineage>
        <taxon>unclassified sequences</taxon>
        <taxon>metagenomes</taxon>
        <taxon>organismal metagenomes</taxon>
    </lineage>
</organism>
<feature type="compositionally biased region" description="Basic and acidic residues" evidence="1">
    <location>
        <begin position="240"/>
        <end position="250"/>
    </location>
</feature>
<feature type="compositionally biased region" description="Gly residues" evidence="1">
    <location>
        <begin position="15"/>
        <end position="36"/>
    </location>
</feature>